<dbReference type="AlphaFoldDB" id="A0A512D7E0"/>
<dbReference type="Pfam" id="PF07730">
    <property type="entry name" value="HisKA_3"/>
    <property type="match status" value="1"/>
</dbReference>
<keyword evidence="1" id="KW-0808">Transferase</keyword>
<dbReference type="PANTHER" id="PTHR24421:SF59">
    <property type="entry name" value="OXYGEN SENSOR HISTIDINE KINASE NREB"/>
    <property type="match status" value="1"/>
</dbReference>
<accession>A0A512D7E0</accession>
<dbReference type="GO" id="GO:0046983">
    <property type="term" value="F:protein dimerization activity"/>
    <property type="evidence" value="ECO:0007669"/>
    <property type="project" value="InterPro"/>
</dbReference>
<dbReference type="Proteomes" id="UP000321181">
    <property type="component" value="Unassembled WGS sequence"/>
</dbReference>
<keyword evidence="4" id="KW-1133">Transmembrane helix</keyword>
<reference evidence="7 8" key="1">
    <citation type="submission" date="2019-07" db="EMBL/GenBank/DDBJ databases">
        <title>Whole genome shotgun sequence of Cellulomonas aerilata NBRC 106308.</title>
        <authorList>
            <person name="Hosoyama A."/>
            <person name="Uohara A."/>
            <person name="Ohji S."/>
            <person name="Ichikawa N."/>
        </authorList>
    </citation>
    <scope>NUCLEOTIDE SEQUENCE [LARGE SCALE GENOMIC DNA]</scope>
    <source>
        <strain evidence="7 8">NBRC 106308</strain>
    </source>
</reference>
<evidence type="ECO:0000259" key="6">
    <source>
        <dbReference type="Pfam" id="PF07730"/>
    </source>
</evidence>
<comment type="caution">
    <text evidence="7">The sequence shown here is derived from an EMBL/GenBank/DDBJ whole genome shotgun (WGS) entry which is preliminary data.</text>
</comment>
<evidence type="ECO:0000256" key="4">
    <source>
        <dbReference type="SAM" id="Phobius"/>
    </source>
</evidence>
<evidence type="ECO:0000256" key="3">
    <source>
        <dbReference type="ARBA" id="ARBA00023012"/>
    </source>
</evidence>
<feature type="domain" description="Signal transduction histidine kinase subgroup 3 dimerisation and phosphoacceptor" evidence="6">
    <location>
        <begin position="191"/>
        <end position="253"/>
    </location>
</feature>
<dbReference type="Gene3D" id="3.30.565.10">
    <property type="entry name" value="Histidine kinase-like ATPase, C-terminal domain"/>
    <property type="match status" value="1"/>
</dbReference>
<dbReference type="CDD" id="cd16917">
    <property type="entry name" value="HATPase_UhpB-NarQ-NarX-like"/>
    <property type="match status" value="1"/>
</dbReference>
<organism evidence="7 8">
    <name type="scientific">Cellulomonas aerilata</name>
    <dbReference type="NCBI Taxonomy" id="515326"/>
    <lineage>
        <taxon>Bacteria</taxon>
        <taxon>Bacillati</taxon>
        <taxon>Actinomycetota</taxon>
        <taxon>Actinomycetes</taxon>
        <taxon>Micrococcales</taxon>
        <taxon>Cellulomonadaceae</taxon>
        <taxon>Cellulomonas</taxon>
    </lineage>
</organism>
<feature type="transmembrane region" description="Helical" evidence="4">
    <location>
        <begin position="115"/>
        <end position="132"/>
    </location>
</feature>
<feature type="transmembrane region" description="Helical" evidence="4">
    <location>
        <begin position="40"/>
        <end position="59"/>
    </location>
</feature>
<feature type="transmembrane region" description="Helical" evidence="4">
    <location>
        <begin position="66"/>
        <end position="86"/>
    </location>
</feature>
<evidence type="ECO:0000313" key="8">
    <source>
        <dbReference type="Proteomes" id="UP000321181"/>
    </source>
</evidence>
<evidence type="ECO:0000259" key="5">
    <source>
        <dbReference type="Pfam" id="PF02518"/>
    </source>
</evidence>
<evidence type="ECO:0000256" key="1">
    <source>
        <dbReference type="ARBA" id="ARBA00022679"/>
    </source>
</evidence>
<feature type="transmembrane region" description="Helical" evidence="4">
    <location>
        <begin position="138"/>
        <end position="157"/>
    </location>
</feature>
<dbReference type="SUPFAM" id="SSF55874">
    <property type="entry name" value="ATPase domain of HSP90 chaperone/DNA topoisomerase II/histidine kinase"/>
    <property type="match status" value="1"/>
</dbReference>
<dbReference type="GO" id="GO:0016020">
    <property type="term" value="C:membrane"/>
    <property type="evidence" value="ECO:0007669"/>
    <property type="project" value="InterPro"/>
</dbReference>
<feature type="domain" description="Histidine kinase/HSP90-like ATPase" evidence="5">
    <location>
        <begin position="290"/>
        <end position="373"/>
    </location>
</feature>
<dbReference type="PANTHER" id="PTHR24421">
    <property type="entry name" value="NITRATE/NITRITE SENSOR PROTEIN NARX-RELATED"/>
    <property type="match status" value="1"/>
</dbReference>
<dbReference type="Gene3D" id="1.20.5.1930">
    <property type="match status" value="1"/>
</dbReference>
<dbReference type="InterPro" id="IPR003594">
    <property type="entry name" value="HATPase_dom"/>
</dbReference>
<gene>
    <name evidence="7" type="ORF">CAE01nite_01210</name>
</gene>
<proteinExistence type="predicted"/>
<sequence length="375" mass="39331">MQTRTDDRLAAGTGLAATLVVGLAALSAPWSATVSPRLMLLWWTAYGVFLLAFVADLDLVGRRPGWLRPGVVVGLEVVTALVAWFVAPQSGFTAVLFVVSAAAAAFELSRGVTAVVVGVQTLAVAVGTALTGRATTDVVLSTVVYASFQAFAALVVLSARREAENRAALAAAHADLRAASTLLATSTRDAERLRISRDLHDVVGHQLTALALELEVASHQAGGEAGEHVVRARGIAKDLLRDVRATVSDLRQEVHGLEAALRDAVDHVAGLDVHLHVEERVPVDPTQALVLVRCVQELVTNTVRHAGARHLSIRVVADDDGVTLEARDDGSGARRLALGNGLTGMSERVEDRGGQIAFDPGSGRGFGVTARMPAS</sequence>
<keyword evidence="4" id="KW-0812">Transmembrane</keyword>
<dbReference type="InterPro" id="IPR011712">
    <property type="entry name" value="Sig_transdc_His_kin_sub3_dim/P"/>
</dbReference>
<protein>
    <submittedName>
        <fullName evidence="7">Uncharacterized protein</fullName>
    </submittedName>
</protein>
<dbReference type="EMBL" id="BJYY01000001">
    <property type="protein sequence ID" value="GEO32396.1"/>
    <property type="molecule type" value="Genomic_DNA"/>
</dbReference>
<keyword evidence="4" id="KW-0472">Membrane</keyword>
<dbReference type="InterPro" id="IPR050482">
    <property type="entry name" value="Sensor_HK_TwoCompSys"/>
</dbReference>
<evidence type="ECO:0000313" key="7">
    <source>
        <dbReference type="EMBL" id="GEO32396.1"/>
    </source>
</evidence>
<dbReference type="RefSeq" id="WP_186816354.1">
    <property type="nucleotide sequence ID" value="NZ_BAAARM010000001.1"/>
</dbReference>
<keyword evidence="3" id="KW-0902">Two-component regulatory system</keyword>
<dbReference type="Pfam" id="PF02518">
    <property type="entry name" value="HATPase_c"/>
    <property type="match status" value="1"/>
</dbReference>
<dbReference type="InterPro" id="IPR036890">
    <property type="entry name" value="HATPase_C_sf"/>
</dbReference>
<keyword evidence="2" id="KW-0418">Kinase</keyword>
<keyword evidence="8" id="KW-1185">Reference proteome</keyword>
<name>A0A512D7E0_9CELL</name>
<evidence type="ECO:0000256" key="2">
    <source>
        <dbReference type="ARBA" id="ARBA00022777"/>
    </source>
</evidence>
<dbReference type="GO" id="GO:0000155">
    <property type="term" value="F:phosphorelay sensor kinase activity"/>
    <property type="evidence" value="ECO:0007669"/>
    <property type="project" value="InterPro"/>
</dbReference>